<organism evidence="6 7">
    <name type="scientific">Adiantum capillus-veneris</name>
    <name type="common">Maidenhair fern</name>
    <dbReference type="NCBI Taxonomy" id="13818"/>
    <lineage>
        <taxon>Eukaryota</taxon>
        <taxon>Viridiplantae</taxon>
        <taxon>Streptophyta</taxon>
        <taxon>Embryophyta</taxon>
        <taxon>Tracheophyta</taxon>
        <taxon>Polypodiopsida</taxon>
        <taxon>Polypodiidae</taxon>
        <taxon>Polypodiales</taxon>
        <taxon>Pteridineae</taxon>
        <taxon>Pteridaceae</taxon>
        <taxon>Vittarioideae</taxon>
        <taxon>Adiantum</taxon>
    </lineage>
</organism>
<keyword evidence="4" id="KW-0560">Oxidoreductase</keyword>
<dbReference type="InterPro" id="IPR026992">
    <property type="entry name" value="DIOX_N"/>
</dbReference>
<dbReference type="FunFam" id="2.60.120.330:FF:000079">
    <property type="entry name" value="Protein SRG1"/>
    <property type="match status" value="1"/>
</dbReference>
<evidence type="ECO:0000256" key="3">
    <source>
        <dbReference type="ARBA" id="ARBA00023004"/>
    </source>
</evidence>
<dbReference type="InterPro" id="IPR027443">
    <property type="entry name" value="IPNS-like_sf"/>
</dbReference>
<evidence type="ECO:0000256" key="2">
    <source>
        <dbReference type="ARBA" id="ARBA00022723"/>
    </source>
</evidence>
<dbReference type="PRINTS" id="PR00682">
    <property type="entry name" value="IPNSYNTHASE"/>
</dbReference>
<evidence type="ECO:0000259" key="5">
    <source>
        <dbReference type="PROSITE" id="PS51471"/>
    </source>
</evidence>
<dbReference type="AlphaFoldDB" id="A0A9D4URV8"/>
<dbReference type="Pfam" id="PF14226">
    <property type="entry name" value="DIOX_N"/>
    <property type="match status" value="1"/>
</dbReference>
<dbReference type="InterPro" id="IPR050295">
    <property type="entry name" value="Plant_2OG-oxidoreductases"/>
</dbReference>
<reference evidence="6" key="1">
    <citation type="submission" date="2021-01" db="EMBL/GenBank/DDBJ databases">
        <title>Adiantum capillus-veneris genome.</title>
        <authorList>
            <person name="Fang Y."/>
            <person name="Liao Q."/>
        </authorList>
    </citation>
    <scope>NUCLEOTIDE SEQUENCE</scope>
    <source>
        <strain evidence="6">H3</strain>
        <tissue evidence="6">Leaf</tissue>
    </source>
</reference>
<protein>
    <recommendedName>
        <fullName evidence="5">Fe2OG dioxygenase domain-containing protein</fullName>
    </recommendedName>
</protein>
<dbReference type="GO" id="GO:0046872">
    <property type="term" value="F:metal ion binding"/>
    <property type="evidence" value="ECO:0007669"/>
    <property type="project" value="UniProtKB-KW"/>
</dbReference>
<gene>
    <name evidence="6" type="ORF">GOP47_0013070</name>
</gene>
<sequence length="377" mass="42534">MPWRVESVRWVFNFLCAFPYASTLGTYTQKLLMAVDLAQAISKQQLPEVPSRFVQPLHRREPCHGHSSIPVIDLHDLLHQGGHSAHIAAQAVTKACEEWGFFQVINHGISTSLMEDVRRVVKEFLNLPMEEKMKRPMKFEPYHPTGYGRTFDISEDTILDWVDALINYISPPALKDPEYWPDKPAAYRETIEAYGAEVIKLEKTMLGILSKSLGLDFSHLEEAFGGDEAQVVLRVNHYPRCQQPDLVMGLSPHSDGSAITVLLHDEVEGLQVKKDGLWWTVKPIPGALIVNMGDMMQLVSNGRFTSMEHRAVVRSDTERISIVVFYAPTVSAFLGPIAPKGTQQNTAIYKPIKYGDYLATYMNKELQGKDRINSLLI</sequence>
<dbReference type="SUPFAM" id="SSF51197">
    <property type="entry name" value="Clavaminate synthase-like"/>
    <property type="match status" value="1"/>
</dbReference>
<dbReference type="Proteomes" id="UP000886520">
    <property type="component" value="Chromosome 12"/>
</dbReference>
<evidence type="ECO:0000256" key="4">
    <source>
        <dbReference type="RuleBase" id="RU003682"/>
    </source>
</evidence>
<keyword evidence="7" id="KW-1185">Reference proteome</keyword>
<dbReference type="InterPro" id="IPR044861">
    <property type="entry name" value="IPNS-like_FE2OG_OXY"/>
</dbReference>
<proteinExistence type="inferred from homology"/>
<dbReference type="Gene3D" id="2.60.120.330">
    <property type="entry name" value="B-lactam Antibiotic, Isopenicillin N Synthase, Chain"/>
    <property type="match status" value="1"/>
</dbReference>
<keyword evidence="3 4" id="KW-0408">Iron</keyword>
<evidence type="ECO:0000313" key="6">
    <source>
        <dbReference type="EMBL" id="KAI5072964.1"/>
    </source>
</evidence>
<evidence type="ECO:0000313" key="7">
    <source>
        <dbReference type="Proteomes" id="UP000886520"/>
    </source>
</evidence>
<dbReference type="PANTHER" id="PTHR47991">
    <property type="entry name" value="OXOGLUTARATE/IRON-DEPENDENT DIOXYGENASE"/>
    <property type="match status" value="1"/>
</dbReference>
<dbReference type="OrthoDB" id="288590at2759"/>
<comment type="similarity">
    <text evidence="1 4">Belongs to the iron/ascorbate-dependent oxidoreductase family.</text>
</comment>
<feature type="domain" description="Fe2OG dioxygenase" evidence="5">
    <location>
        <begin position="228"/>
        <end position="328"/>
    </location>
</feature>
<dbReference type="Pfam" id="PF03171">
    <property type="entry name" value="2OG-FeII_Oxy"/>
    <property type="match status" value="1"/>
</dbReference>
<comment type="caution">
    <text evidence="6">The sequence shown here is derived from an EMBL/GenBank/DDBJ whole genome shotgun (WGS) entry which is preliminary data.</text>
</comment>
<keyword evidence="2 4" id="KW-0479">Metal-binding</keyword>
<dbReference type="GO" id="GO:0016491">
    <property type="term" value="F:oxidoreductase activity"/>
    <property type="evidence" value="ECO:0007669"/>
    <property type="project" value="UniProtKB-KW"/>
</dbReference>
<name>A0A9D4URV8_ADICA</name>
<accession>A0A9D4URV8</accession>
<dbReference type="EMBL" id="JABFUD020000012">
    <property type="protein sequence ID" value="KAI5072964.1"/>
    <property type="molecule type" value="Genomic_DNA"/>
</dbReference>
<dbReference type="PROSITE" id="PS51471">
    <property type="entry name" value="FE2OG_OXY"/>
    <property type="match status" value="1"/>
</dbReference>
<evidence type="ECO:0000256" key="1">
    <source>
        <dbReference type="ARBA" id="ARBA00008056"/>
    </source>
</evidence>
<dbReference type="InterPro" id="IPR005123">
    <property type="entry name" value="Oxoglu/Fe-dep_dioxygenase_dom"/>
</dbReference>